<protein>
    <submittedName>
        <fullName evidence="4">Protein kinase domain-containing protein</fullName>
    </submittedName>
</protein>
<sequence length="233" mass="25257">MATFTVAITIVPEACELNRDSPRCSRRDSNTSVAVNSRRAAPRMGCASSTPVNDELEYKDVKQEPEKTEFDTQHHIPASVEAALTGSARGPDRKGVKFAGDVLDTPSSKRNGDDDGVDSVSRAVSVSGRPSRTSISAKREKSFVGADLKSIMDEHGMLNPLVSRQLSVMSHYSVRSESGSVMITPEDAEAPFKLIRLIGRGGFGNVYLGDWDEERVAIKTSRRSKSGRLARSA</sequence>
<comment type="caution">
    <text evidence="4">The sequence shown here is derived from an EMBL/GenBank/DDBJ whole genome shotgun (WGS) entry which is preliminary data.</text>
</comment>
<evidence type="ECO:0000259" key="3">
    <source>
        <dbReference type="PROSITE" id="PS50011"/>
    </source>
</evidence>
<evidence type="ECO:0000256" key="1">
    <source>
        <dbReference type="PROSITE-ProRule" id="PRU10141"/>
    </source>
</evidence>
<reference evidence="4 5" key="1">
    <citation type="submission" date="2020-02" db="EMBL/GenBank/DDBJ databases">
        <title>Draft genome sequence of Haematococcus lacustris strain NIES-144.</title>
        <authorList>
            <person name="Morimoto D."/>
            <person name="Nakagawa S."/>
            <person name="Yoshida T."/>
            <person name="Sawayama S."/>
        </authorList>
    </citation>
    <scope>NUCLEOTIDE SEQUENCE [LARGE SCALE GENOMIC DNA]</scope>
    <source>
        <strain evidence="4 5">NIES-144</strain>
    </source>
</reference>
<gene>
    <name evidence="4" type="ORF">HaLaN_09564</name>
</gene>
<dbReference type="GO" id="GO:0005524">
    <property type="term" value="F:ATP binding"/>
    <property type="evidence" value="ECO:0007669"/>
    <property type="project" value="UniProtKB-UniRule"/>
</dbReference>
<accession>A0A699Z2Y6</accession>
<evidence type="ECO:0000313" key="5">
    <source>
        <dbReference type="Proteomes" id="UP000485058"/>
    </source>
</evidence>
<feature type="non-terminal residue" evidence="4">
    <location>
        <position position="1"/>
    </location>
</feature>
<feature type="compositionally biased region" description="Polar residues" evidence="2">
    <location>
        <begin position="122"/>
        <end position="136"/>
    </location>
</feature>
<feature type="binding site" evidence="1">
    <location>
        <position position="219"/>
    </location>
    <ligand>
        <name>ATP</name>
        <dbReference type="ChEBI" id="CHEBI:30616"/>
    </ligand>
</feature>
<dbReference type="Proteomes" id="UP000485058">
    <property type="component" value="Unassembled WGS sequence"/>
</dbReference>
<dbReference type="PROSITE" id="PS50011">
    <property type="entry name" value="PROTEIN_KINASE_DOM"/>
    <property type="match status" value="1"/>
</dbReference>
<feature type="domain" description="Protein kinase" evidence="3">
    <location>
        <begin position="192"/>
        <end position="233"/>
    </location>
</feature>
<organism evidence="4 5">
    <name type="scientific">Haematococcus lacustris</name>
    <name type="common">Green alga</name>
    <name type="synonym">Haematococcus pluvialis</name>
    <dbReference type="NCBI Taxonomy" id="44745"/>
    <lineage>
        <taxon>Eukaryota</taxon>
        <taxon>Viridiplantae</taxon>
        <taxon>Chlorophyta</taxon>
        <taxon>core chlorophytes</taxon>
        <taxon>Chlorophyceae</taxon>
        <taxon>CS clade</taxon>
        <taxon>Chlamydomonadales</taxon>
        <taxon>Haematococcaceae</taxon>
        <taxon>Haematococcus</taxon>
    </lineage>
</organism>
<dbReference type="GO" id="GO:0004672">
    <property type="term" value="F:protein kinase activity"/>
    <property type="evidence" value="ECO:0007669"/>
    <property type="project" value="InterPro"/>
</dbReference>
<evidence type="ECO:0000256" key="2">
    <source>
        <dbReference type="SAM" id="MobiDB-lite"/>
    </source>
</evidence>
<dbReference type="InterPro" id="IPR000719">
    <property type="entry name" value="Prot_kinase_dom"/>
</dbReference>
<keyword evidence="1" id="KW-0067">ATP-binding</keyword>
<dbReference type="SUPFAM" id="SSF56112">
    <property type="entry name" value="Protein kinase-like (PK-like)"/>
    <property type="match status" value="1"/>
</dbReference>
<dbReference type="InterPro" id="IPR011009">
    <property type="entry name" value="Kinase-like_dom_sf"/>
</dbReference>
<dbReference type="AlphaFoldDB" id="A0A699Z2Y6"/>
<evidence type="ECO:0000313" key="4">
    <source>
        <dbReference type="EMBL" id="GFH13636.1"/>
    </source>
</evidence>
<proteinExistence type="predicted"/>
<dbReference type="PROSITE" id="PS00107">
    <property type="entry name" value="PROTEIN_KINASE_ATP"/>
    <property type="match status" value="1"/>
</dbReference>
<keyword evidence="1" id="KW-0547">Nucleotide-binding</keyword>
<dbReference type="Gene3D" id="3.30.200.20">
    <property type="entry name" value="Phosphorylase Kinase, domain 1"/>
    <property type="match status" value="1"/>
</dbReference>
<keyword evidence="5" id="KW-1185">Reference proteome</keyword>
<dbReference type="EMBL" id="BLLF01000635">
    <property type="protein sequence ID" value="GFH13636.1"/>
    <property type="molecule type" value="Genomic_DNA"/>
</dbReference>
<feature type="region of interest" description="Disordered" evidence="2">
    <location>
        <begin position="19"/>
        <end position="55"/>
    </location>
</feature>
<keyword evidence="4" id="KW-0418">Kinase</keyword>
<name>A0A699Z2Y6_HAELA</name>
<dbReference type="InterPro" id="IPR017441">
    <property type="entry name" value="Protein_kinase_ATP_BS"/>
</dbReference>
<feature type="non-terminal residue" evidence="4">
    <location>
        <position position="233"/>
    </location>
</feature>
<feature type="region of interest" description="Disordered" evidence="2">
    <location>
        <begin position="87"/>
        <end position="138"/>
    </location>
</feature>
<keyword evidence="4" id="KW-0808">Transferase</keyword>
<feature type="compositionally biased region" description="Basic and acidic residues" evidence="2">
    <location>
        <begin position="19"/>
        <end position="29"/>
    </location>
</feature>